<evidence type="ECO:0000313" key="4">
    <source>
        <dbReference type="Proteomes" id="UP000284605"/>
    </source>
</evidence>
<dbReference type="EMBL" id="QYUK01000011">
    <property type="protein sequence ID" value="RJF86534.1"/>
    <property type="molecule type" value="Genomic_DNA"/>
</dbReference>
<feature type="signal peptide" evidence="1">
    <location>
        <begin position="1"/>
        <end position="20"/>
    </location>
</feature>
<name>A0A418W9C5_9PROT</name>
<dbReference type="PANTHER" id="PTHR12338:SF5">
    <property type="entry name" value="ANTIGEN 43-RELATED"/>
    <property type="match status" value="1"/>
</dbReference>
<protein>
    <submittedName>
        <fullName evidence="3">Filamentous hemagglutinin N-terminal domain-containing protein</fullName>
    </submittedName>
</protein>
<dbReference type="PANTHER" id="PTHR12338">
    <property type="entry name" value="AUTOTRANSPORTER"/>
    <property type="match status" value="1"/>
</dbReference>
<dbReference type="Proteomes" id="UP000284605">
    <property type="component" value="Unassembled WGS sequence"/>
</dbReference>
<dbReference type="SMART" id="SM00912">
    <property type="entry name" value="Haemagg_act"/>
    <property type="match status" value="1"/>
</dbReference>
<evidence type="ECO:0000259" key="2">
    <source>
        <dbReference type="SMART" id="SM00912"/>
    </source>
</evidence>
<evidence type="ECO:0000313" key="3">
    <source>
        <dbReference type="EMBL" id="RJF86534.1"/>
    </source>
</evidence>
<comment type="caution">
    <text evidence="3">The sequence shown here is derived from an EMBL/GenBank/DDBJ whole genome shotgun (WGS) entry which is preliminary data.</text>
</comment>
<dbReference type="AlphaFoldDB" id="A0A418W9C5"/>
<feature type="chain" id="PRO_5019437896" evidence="1">
    <location>
        <begin position="21"/>
        <end position="508"/>
    </location>
</feature>
<reference evidence="3 4" key="1">
    <citation type="submission" date="2018-09" db="EMBL/GenBank/DDBJ databases">
        <authorList>
            <person name="Zhu H."/>
        </authorList>
    </citation>
    <scope>NUCLEOTIDE SEQUENCE [LARGE SCALE GENOMIC DNA]</scope>
    <source>
        <strain evidence="3 4">K1W22B-8</strain>
    </source>
</reference>
<gene>
    <name evidence="3" type="ORF">D3874_05450</name>
</gene>
<dbReference type="Pfam" id="PF05860">
    <property type="entry name" value="TPS"/>
    <property type="match status" value="1"/>
</dbReference>
<dbReference type="Gene3D" id="2.160.20.10">
    <property type="entry name" value="Single-stranded right-handed beta-helix, Pectin lyase-like"/>
    <property type="match status" value="1"/>
</dbReference>
<accession>A0A418W9C5</accession>
<sequence>MLLAGASVVALIVGGPAASARNILSGPTAAPVATITPQQAQAAQAAQLAARRGRDSLARTTRALQAMRSAQAAARDLAIAAPSPIPNGLGTGGLQPVRNPNSTTDGLAAWIGADSPTQKPGTGPGTIDVNIHQTESRAVLSWETFNVGRETTLTFDQQGNTDWIALNRVVGNDAKPSEIRGSIKADGTVLIINHNDVLFTGTAQIDVHSLLASTLEVGRAFDFVATGTAARTIAQRNAEFLASGLLGFNDTSVQAGATFSAQRIQVGTGTQNDPLPEGSVTVAAGARITAGKDGLILLTGPQVINAGHLSATDGQVVLQSGREILLRRSEGKATSIDPNIRGVVAASVRNLGDPDDSVVNTATGLIEANRGNITLGGFSTVTNQGLLSSTTSVSRNGSIVLSAADIKLAPGGILSIGADEGPDVIPQDAASIAAFKPSSIVIGNRNGLGATVYDASARIEIGRDALIRAPGATVEIGARAGAAGASDQQGQGNSHVVVDSGAVIDVAG</sequence>
<keyword evidence="4" id="KW-1185">Reference proteome</keyword>
<proteinExistence type="predicted"/>
<dbReference type="InterPro" id="IPR008638">
    <property type="entry name" value="FhaB/CdiA-like_TPS"/>
</dbReference>
<dbReference type="SUPFAM" id="SSF51126">
    <property type="entry name" value="Pectin lyase-like"/>
    <property type="match status" value="1"/>
</dbReference>
<dbReference type="InterPro" id="IPR050909">
    <property type="entry name" value="Bact_Autotransporter_VF"/>
</dbReference>
<evidence type="ECO:0000256" key="1">
    <source>
        <dbReference type="SAM" id="SignalP"/>
    </source>
</evidence>
<dbReference type="InterPro" id="IPR012334">
    <property type="entry name" value="Pectin_lyas_fold"/>
</dbReference>
<feature type="domain" description="Filamentous haemagglutinin FhaB/tRNA nuclease CdiA-like TPS" evidence="2">
    <location>
        <begin position="112"/>
        <end position="221"/>
    </location>
</feature>
<keyword evidence="1" id="KW-0732">Signal</keyword>
<organism evidence="3 4">
    <name type="scientific">Oleomonas cavernae</name>
    <dbReference type="NCBI Taxonomy" id="2320859"/>
    <lineage>
        <taxon>Bacteria</taxon>
        <taxon>Pseudomonadati</taxon>
        <taxon>Pseudomonadota</taxon>
        <taxon>Alphaproteobacteria</taxon>
        <taxon>Acetobacterales</taxon>
        <taxon>Acetobacteraceae</taxon>
        <taxon>Oleomonas</taxon>
    </lineage>
</organism>
<dbReference type="NCBIfam" id="TIGR01901">
    <property type="entry name" value="adhes_NPXG"/>
    <property type="match status" value="1"/>
</dbReference>
<dbReference type="InterPro" id="IPR011050">
    <property type="entry name" value="Pectin_lyase_fold/virulence"/>
</dbReference>